<feature type="DNA-binding region" description="H-T-H motif" evidence="2">
    <location>
        <begin position="51"/>
        <end position="70"/>
    </location>
</feature>
<dbReference type="InterPro" id="IPR036271">
    <property type="entry name" value="Tet_transcr_reg_TetR-rel_C_sf"/>
</dbReference>
<sequence length="214" mass="24874">MNNRFEHLFKKEVREVDKKEVAQKEKNKEVKEQILQAAKSLFSSRGYDGTTVRQICDEANVSLALVSYHFGGKENVFNALFEPLRDTFMNAHYDVSDSLGALRSFCRNFVLYRIHEHELIDILQQEIVMNSPRLEMLKDVFLPSWEQLRTILQACQEQQTIHYESIDVALNFIMGTLMYSLNNPFLNRSSLQSTPEQIAELAVHFVFNGLHTKQ</sequence>
<dbReference type="InterPro" id="IPR023772">
    <property type="entry name" value="DNA-bd_HTH_TetR-type_CS"/>
</dbReference>
<name>A0ABU5NNI5_9BACI</name>
<dbReference type="PANTHER" id="PTHR30328:SF54">
    <property type="entry name" value="HTH-TYPE TRANSCRIPTIONAL REPRESSOR SCO4008"/>
    <property type="match status" value="1"/>
</dbReference>
<dbReference type="Gene3D" id="1.10.10.60">
    <property type="entry name" value="Homeodomain-like"/>
    <property type="match status" value="1"/>
</dbReference>
<dbReference type="InterPro" id="IPR001647">
    <property type="entry name" value="HTH_TetR"/>
</dbReference>
<dbReference type="Gene3D" id="1.10.357.10">
    <property type="entry name" value="Tetracycline Repressor, domain 2"/>
    <property type="match status" value="1"/>
</dbReference>
<evidence type="ECO:0000256" key="2">
    <source>
        <dbReference type="PROSITE-ProRule" id="PRU00335"/>
    </source>
</evidence>
<evidence type="ECO:0000259" key="3">
    <source>
        <dbReference type="PROSITE" id="PS50977"/>
    </source>
</evidence>
<evidence type="ECO:0000313" key="4">
    <source>
        <dbReference type="EMBL" id="MEA0977587.1"/>
    </source>
</evidence>
<keyword evidence="1 2" id="KW-0238">DNA-binding</keyword>
<comment type="caution">
    <text evidence="4">The sequence shown here is derived from an EMBL/GenBank/DDBJ whole genome shotgun (WGS) entry which is preliminary data.</text>
</comment>
<dbReference type="PROSITE" id="PS01081">
    <property type="entry name" value="HTH_TETR_1"/>
    <property type="match status" value="1"/>
</dbReference>
<dbReference type="SUPFAM" id="SSF48498">
    <property type="entry name" value="Tetracyclin repressor-like, C-terminal domain"/>
    <property type="match status" value="1"/>
</dbReference>
<evidence type="ECO:0000313" key="5">
    <source>
        <dbReference type="Proteomes" id="UP001289615"/>
    </source>
</evidence>
<evidence type="ECO:0000256" key="1">
    <source>
        <dbReference type="ARBA" id="ARBA00023125"/>
    </source>
</evidence>
<dbReference type="InterPro" id="IPR009057">
    <property type="entry name" value="Homeodomain-like_sf"/>
</dbReference>
<proteinExistence type="predicted"/>
<dbReference type="PANTHER" id="PTHR30328">
    <property type="entry name" value="TRANSCRIPTIONAL REPRESSOR"/>
    <property type="match status" value="1"/>
</dbReference>
<reference evidence="4 5" key="1">
    <citation type="submission" date="2023-12" db="EMBL/GenBank/DDBJ databases">
        <title>Genome comparison identifies genes involved in endophytic behavior of Lysinibacillus irui and provides insights into its role as a plant-growth promoting bacterium.</title>
        <authorList>
            <person name="Hilario S."/>
            <person name="Matos I."/>
            <person name="Goncalves M.F.M."/>
            <person name="Pardo C.A."/>
            <person name="Santos M.J."/>
        </authorList>
    </citation>
    <scope>NUCLEOTIDE SEQUENCE [LARGE SCALE GENOMIC DNA]</scope>
    <source>
        <strain evidence="4 5">B3</strain>
    </source>
</reference>
<dbReference type="RefSeq" id="WP_312507027.1">
    <property type="nucleotide sequence ID" value="NZ_JAXLNX010000020.1"/>
</dbReference>
<organism evidence="4 5">
    <name type="scientific">Lysinibacillus irui</name>
    <dbReference type="NCBI Taxonomy" id="2998077"/>
    <lineage>
        <taxon>Bacteria</taxon>
        <taxon>Bacillati</taxon>
        <taxon>Bacillota</taxon>
        <taxon>Bacilli</taxon>
        <taxon>Bacillales</taxon>
        <taxon>Bacillaceae</taxon>
        <taxon>Lysinibacillus</taxon>
    </lineage>
</organism>
<gene>
    <name evidence="4" type="ORF">U6C28_14860</name>
</gene>
<protein>
    <submittedName>
        <fullName evidence="4">TetR/AcrR family transcriptional regulator</fullName>
    </submittedName>
</protein>
<accession>A0ABU5NNI5</accession>
<dbReference type="Proteomes" id="UP001289615">
    <property type="component" value="Unassembled WGS sequence"/>
</dbReference>
<dbReference type="EMBL" id="JAXUIA010000012">
    <property type="protein sequence ID" value="MEA0977587.1"/>
    <property type="molecule type" value="Genomic_DNA"/>
</dbReference>
<keyword evidence="5" id="KW-1185">Reference proteome</keyword>
<dbReference type="SUPFAM" id="SSF46689">
    <property type="entry name" value="Homeodomain-like"/>
    <property type="match status" value="1"/>
</dbReference>
<dbReference type="Pfam" id="PF00440">
    <property type="entry name" value="TetR_N"/>
    <property type="match status" value="1"/>
</dbReference>
<dbReference type="InterPro" id="IPR050109">
    <property type="entry name" value="HTH-type_TetR-like_transc_reg"/>
</dbReference>
<feature type="domain" description="HTH tetR-type" evidence="3">
    <location>
        <begin position="28"/>
        <end position="88"/>
    </location>
</feature>
<dbReference type="PROSITE" id="PS50977">
    <property type="entry name" value="HTH_TETR_2"/>
    <property type="match status" value="1"/>
</dbReference>
<dbReference type="PRINTS" id="PR00455">
    <property type="entry name" value="HTHTETR"/>
</dbReference>